<dbReference type="Gene3D" id="3.40.190.290">
    <property type="match status" value="1"/>
</dbReference>
<dbReference type="PRINTS" id="PR00039">
    <property type="entry name" value="HTHLYSR"/>
</dbReference>
<dbReference type="SUPFAM" id="SSF46785">
    <property type="entry name" value="Winged helix' DNA-binding domain"/>
    <property type="match status" value="1"/>
</dbReference>
<keyword evidence="3" id="KW-0238">DNA-binding</keyword>
<keyword evidence="2" id="KW-0805">Transcription regulation</keyword>
<feature type="domain" description="HTH lysR-type" evidence="5">
    <location>
        <begin position="5"/>
        <end position="62"/>
    </location>
</feature>
<protein>
    <submittedName>
        <fullName evidence="6">Putative LysR family transcriptional regulator</fullName>
    </submittedName>
</protein>
<dbReference type="Pfam" id="PF00126">
    <property type="entry name" value="HTH_1"/>
    <property type="match status" value="1"/>
</dbReference>
<gene>
    <name evidence="6" type="ORF">VHA01S_008_00600</name>
</gene>
<evidence type="ECO:0000256" key="2">
    <source>
        <dbReference type="ARBA" id="ARBA00023015"/>
    </source>
</evidence>
<reference evidence="6 7" key="1">
    <citation type="submission" date="2013-10" db="EMBL/GenBank/DDBJ databases">
        <authorList>
            <person name="Ichikawa N."/>
            <person name="Kimura A."/>
            <person name="Ohji S."/>
            <person name="Hosoyama A."/>
            <person name="Fujita N."/>
        </authorList>
    </citation>
    <scope>NUCLEOTIDE SEQUENCE [LARGE SCALE GENOMIC DNA]</scope>
    <source>
        <strain evidence="6 7">NBRC 102217</strain>
    </source>
</reference>
<dbReference type="GO" id="GO:0003700">
    <property type="term" value="F:DNA-binding transcription factor activity"/>
    <property type="evidence" value="ECO:0007669"/>
    <property type="project" value="InterPro"/>
</dbReference>
<dbReference type="PROSITE" id="PS50931">
    <property type="entry name" value="HTH_LYSR"/>
    <property type="match status" value="1"/>
</dbReference>
<accession>V5F0M0</accession>
<dbReference type="eggNOG" id="COG0583">
    <property type="taxonomic scope" value="Bacteria"/>
</dbReference>
<dbReference type="GO" id="GO:0006351">
    <property type="term" value="P:DNA-templated transcription"/>
    <property type="evidence" value="ECO:0007669"/>
    <property type="project" value="TreeGrafter"/>
</dbReference>
<name>V5F0M0_9VIBR</name>
<comment type="similarity">
    <text evidence="1">Belongs to the LysR transcriptional regulatory family.</text>
</comment>
<dbReference type="InterPro" id="IPR058163">
    <property type="entry name" value="LysR-type_TF_proteobact-type"/>
</dbReference>
<evidence type="ECO:0000256" key="1">
    <source>
        <dbReference type="ARBA" id="ARBA00009437"/>
    </source>
</evidence>
<dbReference type="PANTHER" id="PTHR30537:SF5">
    <property type="entry name" value="HTH-TYPE TRANSCRIPTIONAL ACTIVATOR TTDR-RELATED"/>
    <property type="match status" value="1"/>
</dbReference>
<dbReference type="GO" id="GO:0043565">
    <property type="term" value="F:sequence-specific DNA binding"/>
    <property type="evidence" value="ECO:0007669"/>
    <property type="project" value="TreeGrafter"/>
</dbReference>
<dbReference type="Gene3D" id="1.10.10.10">
    <property type="entry name" value="Winged helix-like DNA-binding domain superfamily/Winged helix DNA-binding domain"/>
    <property type="match status" value="1"/>
</dbReference>
<dbReference type="Proteomes" id="UP000017800">
    <property type="component" value="Unassembled WGS sequence"/>
</dbReference>
<dbReference type="PANTHER" id="PTHR30537">
    <property type="entry name" value="HTH-TYPE TRANSCRIPTIONAL REGULATOR"/>
    <property type="match status" value="1"/>
</dbReference>
<evidence type="ECO:0000313" key="7">
    <source>
        <dbReference type="Proteomes" id="UP000017800"/>
    </source>
</evidence>
<dbReference type="CDD" id="cd08422">
    <property type="entry name" value="PBP2_CrgA_like"/>
    <property type="match status" value="1"/>
</dbReference>
<evidence type="ECO:0000256" key="3">
    <source>
        <dbReference type="ARBA" id="ARBA00023125"/>
    </source>
</evidence>
<sequence>MLNNINLSLLRSFVLIAQLGNFTRAAEALKVSRSHISRQMTELESELGVTLLLRTTRTLKLTSAGKTLFEQCQHALGHIDQALLAAIDDVHEMKGHIAINCVGGVLGEEILVPMLNEFMLLYPEVSVSLDFSSHRIDLIADEFDLAFRMGSLPDASFVARKLLEIEMATIASPSYIKKYGALESPKDLTQHRCLTGSVNRWHLVNKSTGNSVDVQVTGHLQCKNGRTLVNAALCGNGIIRVPVLYCKKELEANMLSHVFSDWHIPSVDFSMIYHKDKFRPERLIKLIEFIIDKFEQMRKT</sequence>
<dbReference type="InterPro" id="IPR005119">
    <property type="entry name" value="LysR_subst-bd"/>
</dbReference>
<dbReference type="InterPro" id="IPR036388">
    <property type="entry name" value="WH-like_DNA-bd_sf"/>
</dbReference>
<reference evidence="6 7" key="2">
    <citation type="submission" date="2013-11" db="EMBL/GenBank/DDBJ databases">
        <title>Whole genome shotgun sequence of Vibrio halioticoli NBRC 102217.</title>
        <authorList>
            <person name="Isaki S."/>
            <person name="Kimura A."/>
            <person name="Ohji S."/>
            <person name="Hosoyama A."/>
            <person name="Fujita N."/>
            <person name="Hashimoto M."/>
            <person name="Hosoyama Y."/>
            <person name="Yamazoe A."/>
        </authorList>
    </citation>
    <scope>NUCLEOTIDE SEQUENCE [LARGE SCALE GENOMIC DNA]</scope>
    <source>
        <strain evidence="6 7">NBRC 102217</strain>
    </source>
</reference>
<organism evidence="6 7">
    <name type="scientific">Vibrio halioticoli NBRC 102217</name>
    <dbReference type="NCBI Taxonomy" id="1219072"/>
    <lineage>
        <taxon>Bacteria</taxon>
        <taxon>Pseudomonadati</taxon>
        <taxon>Pseudomonadota</taxon>
        <taxon>Gammaproteobacteria</taxon>
        <taxon>Vibrionales</taxon>
        <taxon>Vibrionaceae</taxon>
        <taxon>Vibrio</taxon>
    </lineage>
</organism>
<dbReference type="EMBL" id="BAUJ01000008">
    <property type="protein sequence ID" value="GAD88664.1"/>
    <property type="molecule type" value="Genomic_DNA"/>
</dbReference>
<dbReference type="FunFam" id="1.10.10.10:FF:000001">
    <property type="entry name" value="LysR family transcriptional regulator"/>
    <property type="match status" value="1"/>
</dbReference>
<dbReference type="RefSeq" id="WP_023403047.1">
    <property type="nucleotide sequence ID" value="NZ_BAUJ01000008.1"/>
</dbReference>
<evidence type="ECO:0000313" key="6">
    <source>
        <dbReference type="EMBL" id="GAD88664.1"/>
    </source>
</evidence>
<keyword evidence="7" id="KW-1185">Reference proteome</keyword>
<comment type="caution">
    <text evidence="6">The sequence shown here is derived from an EMBL/GenBank/DDBJ whole genome shotgun (WGS) entry which is preliminary data.</text>
</comment>
<dbReference type="InterPro" id="IPR000847">
    <property type="entry name" value="LysR_HTH_N"/>
</dbReference>
<proteinExistence type="inferred from homology"/>
<dbReference type="SUPFAM" id="SSF53850">
    <property type="entry name" value="Periplasmic binding protein-like II"/>
    <property type="match status" value="1"/>
</dbReference>
<evidence type="ECO:0000259" key="5">
    <source>
        <dbReference type="PROSITE" id="PS50931"/>
    </source>
</evidence>
<evidence type="ECO:0000256" key="4">
    <source>
        <dbReference type="ARBA" id="ARBA00023163"/>
    </source>
</evidence>
<dbReference type="OrthoDB" id="9786526at2"/>
<dbReference type="AlphaFoldDB" id="V5F0M0"/>
<dbReference type="InterPro" id="IPR036390">
    <property type="entry name" value="WH_DNA-bd_sf"/>
</dbReference>
<dbReference type="Pfam" id="PF03466">
    <property type="entry name" value="LysR_substrate"/>
    <property type="match status" value="1"/>
</dbReference>
<keyword evidence="4" id="KW-0804">Transcription</keyword>